<protein>
    <recommendedName>
        <fullName evidence="6">ABC transmembrane type-1 domain-containing protein</fullName>
    </recommendedName>
</protein>
<evidence type="ECO:0000256" key="2">
    <source>
        <dbReference type="ARBA" id="ARBA00022989"/>
    </source>
</evidence>
<comment type="caution">
    <text evidence="4">The sequence shown here is derived from an EMBL/GenBank/DDBJ whole genome shotgun (WGS) entry which is preliminary data.</text>
</comment>
<accession>A0A6G0PZ78</accession>
<sequence>MDKALLGLGVVMAGVGGALFPCMALVFGNAINSFAQADGGVDRDALFPSTYSRFVVQPNMLEKLTTAQRIRR</sequence>
<evidence type="ECO:0000256" key="3">
    <source>
        <dbReference type="ARBA" id="ARBA00023136"/>
    </source>
</evidence>
<evidence type="ECO:0008006" key="6">
    <source>
        <dbReference type="Google" id="ProtNLM"/>
    </source>
</evidence>
<dbReference type="Proteomes" id="UP000486351">
    <property type="component" value="Unassembled WGS sequence"/>
</dbReference>
<organism evidence="4 5">
    <name type="scientific">Phytophthora fragariae</name>
    <dbReference type="NCBI Taxonomy" id="53985"/>
    <lineage>
        <taxon>Eukaryota</taxon>
        <taxon>Sar</taxon>
        <taxon>Stramenopiles</taxon>
        <taxon>Oomycota</taxon>
        <taxon>Peronosporomycetes</taxon>
        <taxon>Peronosporales</taxon>
        <taxon>Peronosporaceae</taxon>
        <taxon>Phytophthora</taxon>
    </lineage>
</organism>
<dbReference type="InterPro" id="IPR036640">
    <property type="entry name" value="ABC1_TM_sf"/>
</dbReference>
<evidence type="ECO:0000256" key="1">
    <source>
        <dbReference type="ARBA" id="ARBA00022692"/>
    </source>
</evidence>
<keyword evidence="1" id="KW-0812">Transmembrane</keyword>
<keyword evidence="3" id="KW-0472">Membrane</keyword>
<gene>
    <name evidence="4" type="ORF">PF008_g32824</name>
</gene>
<evidence type="ECO:0000313" key="4">
    <source>
        <dbReference type="EMBL" id="KAE9261533.1"/>
    </source>
</evidence>
<reference evidence="4 5" key="1">
    <citation type="submission" date="2018-09" db="EMBL/GenBank/DDBJ databases">
        <title>Genomic investigation of the strawberry pathogen Phytophthora fragariae indicates pathogenicity is determined by transcriptional variation in three key races.</title>
        <authorList>
            <person name="Adams T.M."/>
            <person name="Armitage A.D."/>
            <person name="Sobczyk M.K."/>
            <person name="Bates H.J."/>
            <person name="Dunwell J.M."/>
            <person name="Nellist C.F."/>
            <person name="Harrison R.J."/>
        </authorList>
    </citation>
    <scope>NUCLEOTIDE SEQUENCE [LARGE SCALE GENOMIC DNA]</scope>
    <source>
        <strain evidence="4 5">NOV-77</strain>
    </source>
</reference>
<dbReference type="Gene3D" id="1.20.1560.10">
    <property type="entry name" value="ABC transporter type 1, transmembrane domain"/>
    <property type="match status" value="1"/>
</dbReference>
<name>A0A6G0PZ78_9STRA</name>
<dbReference type="GO" id="GO:0016020">
    <property type="term" value="C:membrane"/>
    <property type="evidence" value="ECO:0007669"/>
    <property type="project" value="InterPro"/>
</dbReference>
<keyword evidence="2" id="KW-1133">Transmembrane helix</keyword>
<proteinExistence type="predicted"/>
<evidence type="ECO:0000313" key="5">
    <source>
        <dbReference type="Proteomes" id="UP000486351"/>
    </source>
</evidence>
<dbReference type="AlphaFoldDB" id="A0A6G0PZ78"/>
<dbReference type="GO" id="GO:0005524">
    <property type="term" value="F:ATP binding"/>
    <property type="evidence" value="ECO:0007669"/>
    <property type="project" value="InterPro"/>
</dbReference>
<dbReference type="EMBL" id="QXFY01010180">
    <property type="protein sequence ID" value="KAE9261533.1"/>
    <property type="molecule type" value="Genomic_DNA"/>
</dbReference>